<reference evidence="1" key="1">
    <citation type="submission" date="2015-12" db="EMBL/GenBank/DDBJ databases">
        <title>Update maize B73 reference genome by single molecule sequencing technologies.</title>
        <authorList>
            <consortium name="Maize Genome Sequencing Project"/>
            <person name="Ware D."/>
        </authorList>
    </citation>
    <scope>NUCLEOTIDE SEQUENCE</scope>
    <source>
        <tissue evidence="1">Seedling</tissue>
    </source>
</reference>
<dbReference type="InParanoid" id="A0A1D6Q4C8"/>
<dbReference type="EMBL" id="CM000780">
    <property type="protein sequence ID" value="AQK53409.1"/>
    <property type="molecule type" value="Genomic_DNA"/>
</dbReference>
<dbReference type="PANTHER" id="PTHR11581:SF44">
    <property type="entry name" value="RIBOSOMAL PROTEIN S4E CENTRAL REGION DOMAIN-CONTAINING PROTEIN"/>
    <property type="match status" value="1"/>
</dbReference>
<dbReference type="GO" id="GO:0005840">
    <property type="term" value="C:ribosome"/>
    <property type="evidence" value="ECO:0007669"/>
    <property type="project" value="InterPro"/>
</dbReference>
<dbReference type="Gene3D" id="2.30.30.30">
    <property type="match status" value="1"/>
</dbReference>
<dbReference type="AlphaFoldDB" id="A0A1D6Q4C8"/>
<dbReference type="CDD" id="cd06087">
    <property type="entry name" value="KOW_RPS4"/>
    <property type="match status" value="1"/>
</dbReference>
<dbReference type="InterPro" id="IPR000876">
    <property type="entry name" value="Ribosomal_eS4"/>
</dbReference>
<dbReference type="InterPro" id="IPR041982">
    <property type="entry name" value="Ribosomal_eS4_KOW"/>
</dbReference>
<dbReference type="PANTHER" id="PTHR11581">
    <property type="entry name" value="30S/40S RIBOSOMAL PROTEIN S4"/>
    <property type="match status" value="1"/>
</dbReference>
<dbReference type="STRING" id="4577.A0A1D6Q4C8"/>
<accession>A0A1D6Q4C8</accession>
<dbReference type="GO" id="GO:0006412">
    <property type="term" value="P:translation"/>
    <property type="evidence" value="ECO:0007669"/>
    <property type="project" value="InterPro"/>
</dbReference>
<protein>
    <submittedName>
        <fullName evidence="1">ARM repeat superfamily protein</fullName>
    </submittedName>
</protein>
<organism evidence="1">
    <name type="scientific">Zea mays</name>
    <name type="common">Maize</name>
    <dbReference type="NCBI Taxonomy" id="4577"/>
    <lineage>
        <taxon>Eukaryota</taxon>
        <taxon>Viridiplantae</taxon>
        <taxon>Streptophyta</taxon>
        <taxon>Embryophyta</taxon>
        <taxon>Tracheophyta</taxon>
        <taxon>Spermatophyta</taxon>
        <taxon>Magnoliopsida</taxon>
        <taxon>Liliopsida</taxon>
        <taxon>Poales</taxon>
        <taxon>Poaceae</taxon>
        <taxon>PACMAD clade</taxon>
        <taxon>Panicoideae</taxon>
        <taxon>Andropogonodae</taxon>
        <taxon>Andropogoneae</taxon>
        <taxon>Tripsacinae</taxon>
        <taxon>Zea</taxon>
    </lineage>
</organism>
<dbReference type="ExpressionAtlas" id="A0A1D6Q4C8">
    <property type="expression patterns" value="baseline and differential"/>
</dbReference>
<evidence type="ECO:0000313" key="1">
    <source>
        <dbReference type="EMBL" id="AQK53409.1"/>
    </source>
</evidence>
<dbReference type="FunFam" id="2.30.30.30:FF:000031">
    <property type="entry name" value="40S ribosomal protein S4-3"/>
    <property type="match status" value="1"/>
</dbReference>
<gene>
    <name evidence="1" type="ORF">ZEAMMB73_Zm00001d050989</name>
</gene>
<dbReference type="InterPro" id="IPR014722">
    <property type="entry name" value="Rib_uL2_dom2"/>
</dbReference>
<sequence>MELLPPVPDPWPQVVEQGFAVLVAMVQAWESSAPDENKTPEKRFWQSGQSAIAQTISLLLQKAWLFQADNMEGSALPPLSCVNDASVLLEFVMSSVTCMEETESLKVFELVATWADAIANWDSWEEMEDQGVFNTIKEVVNFHQRFDLDGLFLKTHFVRCHSTRNGTIKIGLETNKIMDFIKFDVGNVVMMTGGRNTRRVGVIKNREKHKGSFETIHVLLRDFSMSSFLLFVV</sequence>
<proteinExistence type="predicted"/>
<dbReference type="GO" id="GO:0003735">
    <property type="term" value="F:structural constituent of ribosome"/>
    <property type="evidence" value="ECO:0007669"/>
    <property type="project" value="InterPro"/>
</dbReference>
<name>A0A1D6Q4C8_MAIZE</name>